<reference evidence="1 2" key="1">
    <citation type="journal article" date="2003" name="Genome Res.">
        <title>Comparative complete genome sequence analysis of the amino acid replacements responsible for the thermostability of Corynebacterium efficiens.</title>
        <authorList>
            <person name="Nishio Y."/>
            <person name="Nakamura Y."/>
            <person name="Kawarabayasi Y."/>
            <person name="Usuda Y."/>
            <person name="Kimura E."/>
            <person name="Sugimoto S."/>
            <person name="Matsui K."/>
            <person name="Yamagishi A."/>
            <person name="Kikuchi H."/>
            <person name="Ikeo K."/>
            <person name="Gojobori T."/>
        </authorList>
    </citation>
    <scope>NUCLEOTIDE SEQUENCE [LARGE SCALE GENOMIC DNA]</scope>
    <source>
        <strain evidence="2">DSM 44549 / YS-314 / AJ 12310 / JCM 11189 / NBRC 100395</strain>
    </source>
</reference>
<dbReference type="SFLD" id="SFLDS00003">
    <property type="entry name" value="Haloacid_Dehalogenase"/>
    <property type="match status" value="1"/>
</dbReference>
<protein>
    <recommendedName>
        <fullName evidence="3">Hydrolase</fullName>
    </recommendedName>
</protein>
<dbReference type="PROSITE" id="PS01228">
    <property type="entry name" value="COF_1"/>
    <property type="match status" value="1"/>
</dbReference>
<dbReference type="GO" id="GO:0016791">
    <property type="term" value="F:phosphatase activity"/>
    <property type="evidence" value="ECO:0007669"/>
    <property type="project" value="TreeGrafter"/>
</dbReference>
<dbReference type="EMBL" id="BA000035">
    <property type="protein sequence ID" value="BAC17790.1"/>
    <property type="molecule type" value="Genomic_DNA"/>
</dbReference>
<dbReference type="OrthoDB" id="3180855at2"/>
<dbReference type="KEGG" id="cef:CE0980"/>
<dbReference type="PANTHER" id="PTHR10000:SF53">
    <property type="entry name" value="5-AMINO-6-(5-PHOSPHO-D-RIBITYLAMINO)URACIL PHOSPHATASE YBJI-RELATED"/>
    <property type="match status" value="1"/>
</dbReference>
<dbReference type="HOGENOM" id="CLU_044146_5_1_11"/>
<evidence type="ECO:0008006" key="3">
    <source>
        <dbReference type="Google" id="ProtNLM"/>
    </source>
</evidence>
<accession>C8NNC1</accession>
<proteinExistence type="predicted"/>
<dbReference type="PANTHER" id="PTHR10000">
    <property type="entry name" value="PHOSPHOSERINE PHOSPHATASE"/>
    <property type="match status" value="1"/>
</dbReference>
<name>Q8FQY7_COREF</name>
<dbReference type="GO" id="GO:0000287">
    <property type="term" value="F:magnesium ion binding"/>
    <property type="evidence" value="ECO:0007669"/>
    <property type="project" value="TreeGrafter"/>
</dbReference>
<dbReference type="eggNOG" id="COG0561">
    <property type="taxonomic scope" value="Bacteria"/>
</dbReference>
<keyword evidence="2" id="KW-1185">Reference proteome</keyword>
<dbReference type="Proteomes" id="UP000001409">
    <property type="component" value="Chromosome"/>
</dbReference>
<organism evidence="1 2">
    <name type="scientific">Corynebacterium efficiens (strain DSM 44549 / YS-314 / AJ 12310 / JCM 11189 / NBRC 100395)</name>
    <dbReference type="NCBI Taxonomy" id="196164"/>
    <lineage>
        <taxon>Bacteria</taxon>
        <taxon>Bacillati</taxon>
        <taxon>Actinomycetota</taxon>
        <taxon>Actinomycetes</taxon>
        <taxon>Mycobacteriales</taxon>
        <taxon>Corynebacteriaceae</taxon>
        <taxon>Corynebacterium</taxon>
    </lineage>
</organism>
<evidence type="ECO:0000313" key="2">
    <source>
        <dbReference type="Proteomes" id="UP000001409"/>
    </source>
</evidence>
<dbReference type="GO" id="GO:0005829">
    <property type="term" value="C:cytosol"/>
    <property type="evidence" value="ECO:0007669"/>
    <property type="project" value="TreeGrafter"/>
</dbReference>
<accession>Q8FQY7</accession>
<dbReference type="InterPro" id="IPR000150">
    <property type="entry name" value="Cof"/>
</dbReference>
<dbReference type="Gene3D" id="3.30.1240.10">
    <property type="match status" value="1"/>
</dbReference>
<dbReference type="Gene3D" id="3.40.50.1000">
    <property type="entry name" value="HAD superfamily/HAD-like"/>
    <property type="match status" value="1"/>
</dbReference>
<dbReference type="STRING" id="196164.gene:10741386"/>
<dbReference type="AlphaFoldDB" id="Q8FQY7"/>
<dbReference type="NCBIfam" id="TIGR01484">
    <property type="entry name" value="HAD-SF-IIB"/>
    <property type="match status" value="1"/>
</dbReference>
<dbReference type="InterPro" id="IPR023214">
    <property type="entry name" value="HAD_sf"/>
</dbReference>
<dbReference type="InterPro" id="IPR006379">
    <property type="entry name" value="HAD-SF_hydro_IIB"/>
</dbReference>
<dbReference type="SUPFAM" id="SSF56784">
    <property type="entry name" value="HAD-like"/>
    <property type="match status" value="1"/>
</dbReference>
<evidence type="ECO:0000313" key="1">
    <source>
        <dbReference type="EMBL" id="BAC17790.1"/>
    </source>
</evidence>
<dbReference type="Pfam" id="PF08282">
    <property type="entry name" value="Hydrolase_3"/>
    <property type="match status" value="1"/>
</dbReference>
<dbReference type="SFLD" id="SFLDG01140">
    <property type="entry name" value="C2.B:_Phosphomannomutase_and_P"/>
    <property type="match status" value="1"/>
</dbReference>
<sequence>MAGQLKVWDNEKQDIIRKETNQMDFRLVVTDMDGTLLNPEGDIPEGFWSLLDDLRGRGVAFAPASGRQLATLRHQFERAGEPMSYIAENGTVVVHDGEIISMTPIDPGAVHAIITAARDSDIDMGVVVCRPERAYVERNDEAFRAEGSKYYLALDEVEDLHEVVTDDVIKVAVFTFEDAETMAAPILRGAAPDNKVVVSGKHWVDIMDQSADKGRALVSLCRAMDIPVSGSVAFGDYLNDMELLKAAGTSYAMDNAHPDIMAIADRRAPSNVEDGVLQVLGEMLKETN</sequence>
<dbReference type="NCBIfam" id="TIGR00099">
    <property type="entry name" value="Cof-subfamily"/>
    <property type="match status" value="1"/>
</dbReference>
<dbReference type="CDD" id="cd07518">
    <property type="entry name" value="HAD_YbiV-Like"/>
    <property type="match status" value="1"/>
</dbReference>
<dbReference type="InterPro" id="IPR036412">
    <property type="entry name" value="HAD-like_sf"/>
</dbReference>